<accession>A0A9P0NYG3</accession>
<reference evidence="2" key="1">
    <citation type="submission" date="2022-03" db="EMBL/GenBank/DDBJ databases">
        <authorList>
            <person name="Sayadi A."/>
        </authorList>
    </citation>
    <scope>NUCLEOTIDE SEQUENCE</scope>
</reference>
<keyword evidence="3" id="KW-1185">Reference proteome</keyword>
<dbReference type="AlphaFoldDB" id="A0A9P0NYG3"/>
<gene>
    <name evidence="2" type="ORF">ACAOBT_LOCUS3117</name>
</gene>
<comment type="caution">
    <text evidence="2">The sequence shown here is derived from an EMBL/GenBank/DDBJ whole genome shotgun (WGS) entry which is preliminary data.</text>
</comment>
<protein>
    <submittedName>
        <fullName evidence="2">Uncharacterized protein</fullName>
    </submittedName>
</protein>
<dbReference type="Proteomes" id="UP001152888">
    <property type="component" value="Unassembled WGS sequence"/>
</dbReference>
<sequence length="228" mass="24224">MKLIVVLFAVIGYASADCGCLKNTGRPYQENCACNYYVPQKSCCSNNLEVAGEVSTGKQCGSLKVIYRTDGVPSSAGFYAALPALPLIVQKPAPETLAVPPLPLPVIPIDYNYKVQPAKPACVKNEAASFYSGMVYPVKVQAPAQLPAETSAPGVFSLPLVGLKACADRIVVPAPPNYRPKWRHTDRETNCRTTCTTRQISTDGCGSYDSFGSCGNCGGCGSSCSCRY</sequence>
<evidence type="ECO:0000313" key="3">
    <source>
        <dbReference type="Proteomes" id="UP001152888"/>
    </source>
</evidence>
<evidence type="ECO:0000313" key="2">
    <source>
        <dbReference type="EMBL" id="CAH1959323.1"/>
    </source>
</evidence>
<dbReference type="EMBL" id="CAKOFQ010006681">
    <property type="protein sequence ID" value="CAH1959323.1"/>
    <property type="molecule type" value="Genomic_DNA"/>
</dbReference>
<name>A0A9P0NYG3_ACAOB</name>
<evidence type="ECO:0000256" key="1">
    <source>
        <dbReference type="SAM" id="SignalP"/>
    </source>
</evidence>
<proteinExistence type="predicted"/>
<feature type="signal peptide" evidence="1">
    <location>
        <begin position="1"/>
        <end position="16"/>
    </location>
</feature>
<feature type="chain" id="PRO_5040249204" evidence="1">
    <location>
        <begin position="17"/>
        <end position="228"/>
    </location>
</feature>
<keyword evidence="1" id="KW-0732">Signal</keyword>
<organism evidence="2 3">
    <name type="scientific">Acanthoscelides obtectus</name>
    <name type="common">Bean weevil</name>
    <name type="synonym">Bruchus obtectus</name>
    <dbReference type="NCBI Taxonomy" id="200917"/>
    <lineage>
        <taxon>Eukaryota</taxon>
        <taxon>Metazoa</taxon>
        <taxon>Ecdysozoa</taxon>
        <taxon>Arthropoda</taxon>
        <taxon>Hexapoda</taxon>
        <taxon>Insecta</taxon>
        <taxon>Pterygota</taxon>
        <taxon>Neoptera</taxon>
        <taxon>Endopterygota</taxon>
        <taxon>Coleoptera</taxon>
        <taxon>Polyphaga</taxon>
        <taxon>Cucujiformia</taxon>
        <taxon>Chrysomeloidea</taxon>
        <taxon>Chrysomelidae</taxon>
        <taxon>Bruchinae</taxon>
        <taxon>Bruchini</taxon>
        <taxon>Acanthoscelides</taxon>
    </lineage>
</organism>